<reference evidence="1 2" key="1">
    <citation type="journal article" date="2016" name="G3 (Bethesda)">
        <title>First Draft Assembly and Annotation of the Genome of a California Endemic Oak Quercus lobata Nee (Fagaceae).</title>
        <authorList>
            <person name="Sork V.L."/>
            <person name="Fitz-Gibbon S.T."/>
            <person name="Puiu D."/>
            <person name="Crepeau M."/>
            <person name="Gugger P.F."/>
            <person name="Sherman R."/>
            <person name="Stevens K."/>
            <person name="Langley C.H."/>
            <person name="Pellegrini M."/>
            <person name="Salzberg S.L."/>
        </authorList>
    </citation>
    <scope>NUCLEOTIDE SEQUENCE [LARGE SCALE GENOMIC DNA]</scope>
    <source>
        <strain evidence="1 2">cv. SW786</strain>
    </source>
</reference>
<dbReference type="PANTHER" id="PTHR47074:SF11">
    <property type="entry name" value="REVERSE TRANSCRIPTASE-LIKE PROTEIN"/>
    <property type="match status" value="1"/>
</dbReference>
<name>A0A7N2LHW6_QUELO</name>
<protein>
    <recommendedName>
        <fullName evidence="3">RNase H type-1 domain-containing protein</fullName>
    </recommendedName>
</protein>
<dbReference type="InParanoid" id="A0A7N2LHW6"/>
<dbReference type="Proteomes" id="UP000594261">
    <property type="component" value="Chromosome 4"/>
</dbReference>
<dbReference type="AlphaFoldDB" id="A0A7N2LHW6"/>
<dbReference type="PANTHER" id="PTHR47074">
    <property type="entry name" value="BNAC02G40300D PROTEIN"/>
    <property type="match status" value="1"/>
</dbReference>
<dbReference type="InterPro" id="IPR052929">
    <property type="entry name" value="RNase_H-like_EbsB-rel"/>
</dbReference>
<evidence type="ECO:0000313" key="2">
    <source>
        <dbReference type="Proteomes" id="UP000594261"/>
    </source>
</evidence>
<evidence type="ECO:0008006" key="3">
    <source>
        <dbReference type="Google" id="ProtNLM"/>
    </source>
</evidence>
<organism evidence="1 2">
    <name type="scientific">Quercus lobata</name>
    <name type="common">Valley oak</name>
    <dbReference type="NCBI Taxonomy" id="97700"/>
    <lineage>
        <taxon>Eukaryota</taxon>
        <taxon>Viridiplantae</taxon>
        <taxon>Streptophyta</taxon>
        <taxon>Embryophyta</taxon>
        <taxon>Tracheophyta</taxon>
        <taxon>Spermatophyta</taxon>
        <taxon>Magnoliopsida</taxon>
        <taxon>eudicotyledons</taxon>
        <taxon>Gunneridae</taxon>
        <taxon>Pentapetalae</taxon>
        <taxon>rosids</taxon>
        <taxon>fabids</taxon>
        <taxon>Fagales</taxon>
        <taxon>Fagaceae</taxon>
        <taxon>Quercus</taxon>
    </lineage>
</organism>
<accession>A0A7N2LHW6</accession>
<reference evidence="1" key="2">
    <citation type="submission" date="2021-01" db="UniProtKB">
        <authorList>
            <consortium name="EnsemblPlants"/>
        </authorList>
    </citation>
    <scope>IDENTIFICATION</scope>
</reference>
<dbReference type="EnsemblPlants" id="QL04p061525:mrna">
    <property type="protein sequence ID" value="QL04p061525:mrna"/>
    <property type="gene ID" value="QL04p061525"/>
</dbReference>
<proteinExistence type="predicted"/>
<dbReference type="Gramene" id="QL04p061525:mrna">
    <property type="protein sequence ID" value="QL04p061525:mrna"/>
    <property type="gene ID" value="QL04p061525"/>
</dbReference>
<evidence type="ECO:0000313" key="1">
    <source>
        <dbReference type="EnsemblPlants" id="QL04p061525:mrna"/>
    </source>
</evidence>
<dbReference type="EMBL" id="LRBV02000004">
    <property type="status" value="NOT_ANNOTATED_CDS"/>
    <property type="molecule type" value="Genomic_DNA"/>
</dbReference>
<keyword evidence="2" id="KW-1185">Reference proteome</keyword>
<sequence>MDGNMLGLIVTIAWSMWFSRNEVRQGKPRQQNSSILHKARFLMEEFQLAKFKVTLPVCHDNIQWSPPRAPWYKIKVDGAVFQASQSAGMGVVIQDHEGRVEALISKNFQRPFGLLEDEAMALEEGVLFPWDAGKIEGIQNGATEPHEVKGGFYSGQNAAKTKEKEMVFLGSKQDASVYAQCLFKILTD</sequence>